<evidence type="ECO:0000256" key="8">
    <source>
        <dbReference type="PIRSR" id="PIRSR036421-1"/>
    </source>
</evidence>
<evidence type="ECO:0000259" key="13">
    <source>
        <dbReference type="Pfam" id="PF14684"/>
    </source>
</evidence>
<dbReference type="InterPro" id="IPR011042">
    <property type="entry name" value="6-blade_b-propeller_TolB-like"/>
</dbReference>
<dbReference type="GO" id="GO:0008236">
    <property type="term" value="F:serine-type peptidase activity"/>
    <property type="evidence" value="ECO:0007669"/>
    <property type="project" value="UniProtKB-UniRule"/>
</dbReference>
<comment type="function">
    <text evidence="7">Degrades oligopeptides.</text>
</comment>
<dbReference type="Pfam" id="PF07676">
    <property type="entry name" value="PD40"/>
    <property type="match status" value="1"/>
</dbReference>
<protein>
    <recommendedName>
        <fullName evidence="7">Tricorn protease homolog</fullName>
        <ecNumber evidence="7">3.4.21.-</ecNumber>
    </recommendedName>
</protein>
<keyword evidence="4 7" id="KW-0645">Protease</keyword>
<sequence>MNLKAITTLVLLVLCSQVKAEEPRWMRYPTISPDGTTIAFTYKGDIFTIPTTGGVAKQITTNPAYDFQPVWSPNGKTIAFSSNRFGSFDIFVMAANGGTPTRLTFLSKNETPTCFAPDGNSVLFTGQIADSPSNVQFPSAALSELYSVPISGGRYTQILTTPAELAQYSKDGSKIIYQDLKGYENAWRKHHTSSVARDIWIYDIKTQKHTKVTDFNGEDRNPILTSTPNKYYYLTERAGSFNVFEGNLAATSEPKQLSFHTKNPVRFLSVANDETLCYGYNGDIYTLKPGGQPTKISVILHTDQVEPPVEYADISSEATEMTVAKSGKEVALVVRGDIYVTSSDYSTTRRITNTPEQERSVSFSPDGRTLLYAGERNNSWNLYKTTIINKDEPLFAVSTLLKEEPVLESDQESFQPQFSPNGKEVAFLENRTTLRVINLENKAVRTILDGKYNYSYSDGDQYYEWSPDGKWFLVKYFESGRWTSTDAGLVPADGSGKIVNLTHSGYSDANPQWAMGGKAMIWFSDRAGLRSHGSWGSQEDVYAMFFTLEAMEEFNLSKEDYALLKEKKKTDKEEKEKAEKAEKDKTKAKKGKSKKDEAKPEVKKPEFEPIVIQFDGLDERVKRLTINSADISGALLAPEGDKLYYLARFEGGFDLWVNDFRENETKLVAKIKGNNSNLTMDKEGKNLFFLSSGKIQKVEISTGKITPTSFKAQQELKPAEERAYLFEHVWRQAKDKFYDPNLHGVDWVYYKENYKQFLPHINNNFDFSEMLSELLGELNASHTGSGYRFTPENGEPTASIGAFFDINYTGDGLKVAEVIEQGPLSLTKEKVTPGTIIEKIDGNVIKAGDDFYKLLNRKVGTNILISLMNPTTGKRWEEKVKSISNGVENELLYKRWVKSREAAVEKLSGGRLGYVHVKGMDSQSFRTIYSNIFGKYNDKEALIVDTRFNGGGWLHDDLATLLSGRKYATFEPRGQYVGQESTNKWCKPSVVIMNEGNYSDAHGFPFTYNALGIGKLIGMPVAGTMTAVWWETLQDPTLYFGIPEMGVKDLNGQYLENKELKPDVLMPNLPEDMTNGIDSQLKAAVDELLKELDSKK</sequence>
<dbReference type="CDD" id="cd07562">
    <property type="entry name" value="Peptidase_S41_TRI"/>
    <property type="match status" value="1"/>
</dbReference>
<dbReference type="PIRSF" id="PIRSF036421">
    <property type="entry name" value="Tricorn_protease"/>
    <property type="match status" value="1"/>
</dbReference>
<feature type="active site" description="Charge relay system" evidence="8">
    <location>
        <position position="1056"/>
    </location>
</feature>
<feature type="domain" description="Tricorn protease C1" evidence="13">
    <location>
        <begin position="718"/>
        <end position="776"/>
    </location>
</feature>
<keyword evidence="15" id="KW-1185">Reference proteome</keyword>
<dbReference type="InterPro" id="IPR028204">
    <property type="entry name" value="Tricorn_C1"/>
</dbReference>
<feature type="signal peptide" evidence="11">
    <location>
        <begin position="1"/>
        <end position="20"/>
    </location>
</feature>
<dbReference type="InterPro" id="IPR036034">
    <property type="entry name" value="PDZ_sf"/>
</dbReference>
<dbReference type="Gene3D" id="2.120.10.60">
    <property type="entry name" value="Tricorn protease N-terminal domain"/>
    <property type="match status" value="1"/>
</dbReference>
<reference evidence="14 15" key="1">
    <citation type="submission" date="2016-09" db="EMBL/GenBank/DDBJ databases">
        <authorList>
            <person name="Capua I."/>
            <person name="De Benedictis P."/>
            <person name="Joannis T."/>
            <person name="Lombin L.H."/>
            <person name="Cattoli G."/>
        </authorList>
    </citation>
    <scope>NUCLEOTIDE SEQUENCE [LARGE SCALE GENOMIC DNA]</scope>
    <source>
        <strain evidence="14 15">A7P-90m</strain>
    </source>
</reference>
<accession>A0A1G6RCL2</accession>
<evidence type="ECO:0000256" key="9">
    <source>
        <dbReference type="PIRSR" id="PIRSR036421-3"/>
    </source>
</evidence>
<evidence type="ECO:0000256" key="1">
    <source>
        <dbReference type="ARBA" id="ARBA00004496"/>
    </source>
</evidence>
<feature type="domain" description="Tail specific protease" evidence="12">
    <location>
        <begin position="911"/>
        <end position="1064"/>
    </location>
</feature>
<organism evidence="14 15">
    <name type="scientific">Williamwhitmania taraxaci</name>
    <dbReference type="NCBI Taxonomy" id="1640674"/>
    <lineage>
        <taxon>Bacteria</taxon>
        <taxon>Pseudomonadati</taxon>
        <taxon>Bacteroidota</taxon>
        <taxon>Bacteroidia</taxon>
        <taxon>Bacteroidales</taxon>
        <taxon>Williamwhitmaniaceae</taxon>
        <taxon>Williamwhitmania</taxon>
    </lineage>
</organism>
<dbReference type="OrthoDB" id="9815657at2"/>
<evidence type="ECO:0000313" key="15">
    <source>
        <dbReference type="Proteomes" id="UP000199452"/>
    </source>
</evidence>
<evidence type="ECO:0000259" key="12">
    <source>
        <dbReference type="Pfam" id="PF03572"/>
    </source>
</evidence>
<evidence type="ECO:0000313" key="14">
    <source>
        <dbReference type="EMBL" id="SDD02044.1"/>
    </source>
</evidence>
<dbReference type="SUPFAM" id="SSF50156">
    <property type="entry name" value="PDZ domain-like"/>
    <property type="match status" value="1"/>
</dbReference>
<dbReference type="PANTHER" id="PTHR43253:SF1">
    <property type="entry name" value="TRICORN PROTEASE HOMOLOG 2-RELATED"/>
    <property type="match status" value="1"/>
</dbReference>
<evidence type="ECO:0000256" key="2">
    <source>
        <dbReference type="ARBA" id="ARBA00008524"/>
    </source>
</evidence>
<proteinExistence type="inferred from homology"/>
<dbReference type="Gene3D" id="3.90.226.10">
    <property type="entry name" value="2-enoyl-CoA Hydratase, Chain A, domain 1"/>
    <property type="match status" value="1"/>
</dbReference>
<dbReference type="GO" id="GO:0005737">
    <property type="term" value="C:cytoplasm"/>
    <property type="evidence" value="ECO:0007669"/>
    <property type="project" value="UniProtKB-SubCell"/>
</dbReference>
<feature type="chain" id="PRO_5011729481" description="Tricorn protease homolog" evidence="11">
    <location>
        <begin position="21"/>
        <end position="1096"/>
    </location>
</feature>
<dbReference type="SUPFAM" id="SSF69304">
    <property type="entry name" value="Tricorn protease N-terminal domain"/>
    <property type="match status" value="2"/>
</dbReference>
<dbReference type="AlphaFoldDB" id="A0A1G6RCL2"/>
<dbReference type="SUPFAM" id="SSF52096">
    <property type="entry name" value="ClpP/crotonase"/>
    <property type="match status" value="1"/>
</dbReference>
<feature type="region of interest" description="Disordered" evidence="10">
    <location>
        <begin position="568"/>
        <end position="602"/>
    </location>
</feature>
<evidence type="ECO:0000256" key="4">
    <source>
        <dbReference type="ARBA" id="ARBA00022670"/>
    </source>
</evidence>
<evidence type="ECO:0000256" key="11">
    <source>
        <dbReference type="SAM" id="SignalP"/>
    </source>
</evidence>
<dbReference type="InterPro" id="IPR029045">
    <property type="entry name" value="ClpP/crotonase-like_dom_sf"/>
</dbReference>
<comment type="similarity">
    <text evidence="2 7">Belongs to the peptidase S41B family.</text>
</comment>
<feature type="site" description="Transition state stabilizer; via amide nitrogen" evidence="9">
    <location>
        <position position="1000"/>
    </location>
</feature>
<gene>
    <name evidence="14" type="ORF">SAMN05216323_107213</name>
</gene>
<comment type="subcellular location">
    <subcellularLocation>
        <location evidence="1 7">Cytoplasm</location>
    </subcellularLocation>
</comment>
<dbReference type="RefSeq" id="WP_092440394.1">
    <property type="nucleotide sequence ID" value="NZ_FMYP01000072.1"/>
</dbReference>
<dbReference type="PANTHER" id="PTHR43253">
    <property type="entry name" value="TRICORN PROTEASE HOMOLOG 2-RELATED"/>
    <property type="match status" value="1"/>
</dbReference>
<feature type="compositionally biased region" description="Basic and acidic residues" evidence="10">
    <location>
        <begin position="568"/>
        <end position="585"/>
    </location>
</feature>
<feature type="active site" description="Nucleophile" evidence="8">
    <location>
        <position position="999"/>
    </location>
</feature>
<evidence type="ECO:0000256" key="7">
    <source>
        <dbReference type="PIRNR" id="PIRNR036421"/>
    </source>
</evidence>
<evidence type="ECO:0000256" key="10">
    <source>
        <dbReference type="SAM" id="MobiDB-lite"/>
    </source>
</evidence>
<dbReference type="Pfam" id="PF26549">
    <property type="entry name" value="Tricorn_N"/>
    <property type="match status" value="1"/>
</dbReference>
<evidence type="ECO:0000256" key="3">
    <source>
        <dbReference type="ARBA" id="ARBA00022490"/>
    </source>
</evidence>
<dbReference type="STRING" id="1640674.SAMN05216323_107213"/>
<name>A0A1G6RCL2_9BACT</name>
<dbReference type="EC" id="3.4.21.-" evidence="7"/>
<dbReference type="Proteomes" id="UP000199452">
    <property type="component" value="Unassembled WGS sequence"/>
</dbReference>
<keyword evidence="3 7" id="KW-0963">Cytoplasm</keyword>
<dbReference type="Pfam" id="PF14684">
    <property type="entry name" value="Tricorn_C1"/>
    <property type="match status" value="1"/>
</dbReference>
<keyword evidence="5 7" id="KW-0378">Hydrolase</keyword>
<dbReference type="Pfam" id="PF03572">
    <property type="entry name" value="Peptidase_S41"/>
    <property type="match status" value="1"/>
</dbReference>
<dbReference type="InterPro" id="IPR011659">
    <property type="entry name" value="WD40"/>
</dbReference>
<dbReference type="InterPro" id="IPR012393">
    <property type="entry name" value="Tricorn_protease"/>
</dbReference>
<keyword evidence="6 7" id="KW-0720">Serine protease</keyword>
<evidence type="ECO:0000256" key="5">
    <source>
        <dbReference type="ARBA" id="ARBA00022801"/>
    </source>
</evidence>
<dbReference type="InterPro" id="IPR005151">
    <property type="entry name" value="Tail-specific_protease"/>
</dbReference>
<dbReference type="Gene3D" id="2.120.10.30">
    <property type="entry name" value="TolB, C-terminal domain"/>
    <property type="match status" value="2"/>
</dbReference>
<evidence type="ECO:0000256" key="6">
    <source>
        <dbReference type="ARBA" id="ARBA00022825"/>
    </source>
</evidence>
<dbReference type="Gene3D" id="3.30.750.44">
    <property type="match status" value="1"/>
</dbReference>
<dbReference type="SUPFAM" id="SSF82171">
    <property type="entry name" value="DPP6 N-terminal domain-like"/>
    <property type="match status" value="1"/>
</dbReference>
<dbReference type="GO" id="GO:0006508">
    <property type="term" value="P:proteolysis"/>
    <property type="evidence" value="ECO:0007669"/>
    <property type="project" value="UniProtKB-UniRule"/>
</dbReference>
<dbReference type="EMBL" id="FMYP01000072">
    <property type="protein sequence ID" value="SDD02044.1"/>
    <property type="molecule type" value="Genomic_DNA"/>
</dbReference>
<feature type="active site" description="Charge relay system" evidence="8">
    <location>
        <position position="782"/>
    </location>
</feature>
<keyword evidence="11" id="KW-0732">Signal</keyword>